<dbReference type="Gene3D" id="3.10.310.10">
    <property type="entry name" value="Diaminopimelate Epimerase, Chain A, domain 1"/>
    <property type="match status" value="1"/>
</dbReference>
<evidence type="ECO:0000313" key="1">
    <source>
        <dbReference type="EMBL" id="NEV01005.1"/>
    </source>
</evidence>
<evidence type="ECO:0000313" key="2">
    <source>
        <dbReference type="Proteomes" id="UP000468531"/>
    </source>
</evidence>
<gene>
    <name evidence="1" type="ORF">FNJ47_35720</name>
</gene>
<name>A0A6P1BRY4_9BRAD</name>
<dbReference type="Proteomes" id="UP000468531">
    <property type="component" value="Unassembled WGS sequence"/>
</dbReference>
<accession>A0A6P1BRY4</accession>
<dbReference type="SUPFAM" id="SSF54506">
    <property type="entry name" value="Diaminopimelate epimerase-like"/>
    <property type="match status" value="1"/>
</dbReference>
<sequence length="81" mass="9111">MVLYDGYPATAQCQRLARLFRQPVTVFLRPLEETDHFEILWLTQNAERDLCGPGICGDILACSCRPRSVGSNLLSLQERAS</sequence>
<protein>
    <submittedName>
        <fullName evidence="1">Uncharacterized protein</fullName>
    </submittedName>
</protein>
<dbReference type="AlphaFoldDB" id="A0A6P1BRY4"/>
<comment type="caution">
    <text evidence="1">The sequence shown here is derived from an EMBL/GenBank/DDBJ whole genome shotgun (WGS) entry which is preliminary data.</text>
</comment>
<keyword evidence="2" id="KW-1185">Reference proteome</keyword>
<dbReference type="EMBL" id="VKHP01000210">
    <property type="protein sequence ID" value="NEV01005.1"/>
    <property type="molecule type" value="Genomic_DNA"/>
</dbReference>
<reference evidence="1 2" key="1">
    <citation type="journal article" date="2020" name="Arch. Microbiol.">
        <title>Bradyrhizobium uaiense sp. nov., a new highly efficient cowpea symbiont.</title>
        <authorList>
            <person name="Cabral Michel D."/>
            <person name="Azarias Guimaraes A."/>
            <person name="Martins da Costa E."/>
            <person name="Soares de Carvalho T."/>
            <person name="Balsanelli E."/>
            <person name="Willems A."/>
            <person name="Maltempi de Souza E."/>
            <person name="de Souza Moreira F.M."/>
        </authorList>
    </citation>
    <scope>NUCLEOTIDE SEQUENCE [LARGE SCALE GENOMIC DNA]</scope>
    <source>
        <strain evidence="1 2">UFLA 03-164</strain>
    </source>
</reference>
<proteinExistence type="predicted"/>
<organism evidence="1 2">
    <name type="scientific">Bradyrhizobium uaiense</name>
    <dbReference type="NCBI Taxonomy" id="2594946"/>
    <lineage>
        <taxon>Bacteria</taxon>
        <taxon>Pseudomonadati</taxon>
        <taxon>Pseudomonadota</taxon>
        <taxon>Alphaproteobacteria</taxon>
        <taxon>Hyphomicrobiales</taxon>
        <taxon>Nitrobacteraceae</taxon>
        <taxon>Bradyrhizobium</taxon>
    </lineage>
</organism>